<dbReference type="PATRIC" id="fig|1469144.8.peg.4378"/>
<comment type="caution">
    <text evidence="3">The sequence shown here is derived from an EMBL/GenBank/DDBJ whole genome shotgun (WGS) entry which is preliminary data.</text>
</comment>
<name>A0A132N463_9ACTN</name>
<evidence type="ECO:0000259" key="2">
    <source>
        <dbReference type="PROSITE" id="PS51903"/>
    </source>
</evidence>
<dbReference type="SUPFAM" id="SSF81923">
    <property type="entry name" value="Double Clp-N motif"/>
    <property type="match status" value="1"/>
</dbReference>
<dbReference type="EMBL" id="JYIJ01000014">
    <property type="protein sequence ID" value="KWX04884.1"/>
    <property type="molecule type" value="Genomic_DNA"/>
</dbReference>
<accession>A0A132N463</accession>
<evidence type="ECO:0000313" key="4">
    <source>
        <dbReference type="Proteomes" id="UP000070659"/>
    </source>
</evidence>
<evidence type="ECO:0000313" key="3">
    <source>
        <dbReference type="EMBL" id="KWX04884.1"/>
    </source>
</evidence>
<dbReference type="InterPro" id="IPR004176">
    <property type="entry name" value="Clp_R_N"/>
</dbReference>
<evidence type="ECO:0000256" key="1">
    <source>
        <dbReference type="PROSITE-ProRule" id="PRU01251"/>
    </source>
</evidence>
<dbReference type="PROSITE" id="PS51903">
    <property type="entry name" value="CLP_R"/>
    <property type="match status" value="1"/>
</dbReference>
<dbReference type="Proteomes" id="UP000070659">
    <property type="component" value="Unassembled WGS sequence"/>
</dbReference>
<dbReference type="Pfam" id="PF02861">
    <property type="entry name" value="Clp_N"/>
    <property type="match status" value="1"/>
</dbReference>
<dbReference type="InterPro" id="IPR036628">
    <property type="entry name" value="Clp_N_dom_sf"/>
</dbReference>
<dbReference type="AlphaFoldDB" id="A0A132N463"/>
<proteinExistence type="predicted"/>
<keyword evidence="1" id="KW-0677">Repeat</keyword>
<reference evidence="3 4" key="1">
    <citation type="submission" date="2015-02" db="EMBL/GenBank/DDBJ databases">
        <title>Physiological reanalysis, assessment of diazotrophy, and genome sequences of multiple isolates of Streptomyces thermoautotrophicus.</title>
        <authorList>
            <person name="MacKellar D.C."/>
            <person name="Lieber L."/>
            <person name="Norman J."/>
            <person name="Bolger A."/>
            <person name="Tobin C."/>
            <person name="Murray J.W."/>
            <person name="Prell J."/>
        </authorList>
    </citation>
    <scope>NUCLEOTIDE SEQUENCE [LARGE SCALE GENOMIC DNA]</scope>
    <source>
        <strain evidence="3 4">UBT1</strain>
    </source>
</reference>
<gene>
    <name evidence="3" type="ORF">TH66_06730</name>
</gene>
<feature type="domain" description="Clp R" evidence="2">
    <location>
        <begin position="50"/>
        <end position="189"/>
    </location>
</feature>
<protein>
    <recommendedName>
        <fullName evidence="2">Clp R domain-containing protein</fullName>
    </recommendedName>
</protein>
<organism evidence="3 4">
    <name type="scientific">Carbonactinospora thermoautotrophica</name>
    <dbReference type="NCBI Taxonomy" id="1469144"/>
    <lineage>
        <taxon>Bacteria</taxon>
        <taxon>Bacillati</taxon>
        <taxon>Actinomycetota</taxon>
        <taxon>Actinomycetes</taxon>
        <taxon>Kitasatosporales</taxon>
        <taxon>Carbonactinosporaceae</taxon>
        <taxon>Carbonactinospora</taxon>
    </lineage>
</organism>
<dbReference type="Gene3D" id="1.10.1780.10">
    <property type="entry name" value="Clp, N-terminal domain"/>
    <property type="match status" value="1"/>
</dbReference>
<sequence>MQTLGDDLITEFVEHARFAGRSWAEIGAALGVTRQAAQQRFRAPFTQYERDRFSDELQRAMTAIKQQAVQRRHNYIGTEHVLLGLLAEPNTATELLESLGADPAQVRTALDDRLPLGASQAAERIAWTPYARKVLALAEETATARGVPAIGCDHVLIGILRLGRGLAADVLAAVGVTATSVKPRSNPQP</sequence>